<feature type="compositionally biased region" description="Basic and acidic residues" evidence="1">
    <location>
        <begin position="434"/>
        <end position="443"/>
    </location>
</feature>
<feature type="compositionally biased region" description="Polar residues" evidence="1">
    <location>
        <begin position="362"/>
        <end position="387"/>
    </location>
</feature>
<feature type="compositionally biased region" description="Low complexity" evidence="1">
    <location>
        <begin position="350"/>
        <end position="361"/>
    </location>
</feature>
<feature type="region of interest" description="Disordered" evidence="1">
    <location>
        <begin position="26"/>
        <end position="519"/>
    </location>
</feature>
<feature type="compositionally biased region" description="Polar residues" evidence="1">
    <location>
        <begin position="119"/>
        <end position="139"/>
    </location>
</feature>
<comment type="caution">
    <text evidence="2">The sequence shown here is derived from an EMBL/GenBank/DDBJ whole genome shotgun (WGS) entry which is preliminary data.</text>
</comment>
<dbReference type="Proteomes" id="UP000663827">
    <property type="component" value="Unassembled WGS sequence"/>
</dbReference>
<feature type="compositionally biased region" description="Low complexity" evidence="1">
    <location>
        <begin position="217"/>
        <end position="253"/>
    </location>
</feature>
<evidence type="ECO:0000256" key="1">
    <source>
        <dbReference type="SAM" id="MobiDB-lite"/>
    </source>
</evidence>
<organism evidence="2 3">
    <name type="scientific">Rhizoctonia solani</name>
    <dbReference type="NCBI Taxonomy" id="456999"/>
    <lineage>
        <taxon>Eukaryota</taxon>
        <taxon>Fungi</taxon>
        <taxon>Dikarya</taxon>
        <taxon>Basidiomycota</taxon>
        <taxon>Agaricomycotina</taxon>
        <taxon>Agaricomycetes</taxon>
        <taxon>Cantharellales</taxon>
        <taxon>Ceratobasidiaceae</taxon>
        <taxon>Rhizoctonia</taxon>
    </lineage>
</organism>
<gene>
    <name evidence="2" type="ORF">RDB_LOCUS108108</name>
</gene>
<feature type="compositionally biased region" description="Polar residues" evidence="1">
    <location>
        <begin position="63"/>
        <end position="72"/>
    </location>
</feature>
<protein>
    <submittedName>
        <fullName evidence="2">Uncharacterized protein</fullName>
    </submittedName>
</protein>
<reference evidence="2" key="1">
    <citation type="submission" date="2021-01" db="EMBL/GenBank/DDBJ databases">
        <authorList>
            <person name="Kaushik A."/>
        </authorList>
    </citation>
    <scope>NUCLEOTIDE SEQUENCE</scope>
    <source>
        <strain evidence="2">AG5</strain>
    </source>
</reference>
<feature type="compositionally biased region" description="Low complexity" evidence="1">
    <location>
        <begin position="508"/>
        <end position="519"/>
    </location>
</feature>
<feature type="compositionally biased region" description="Low complexity" evidence="1">
    <location>
        <begin position="457"/>
        <end position="488"/>
    </location>
</feature>
<feature type="compositionally biased region" description="Polar residues" evidence="1">
    <location>
        <begin position="327"/>
        <end position="343"/>
    </location>
</feature>
<accession>A0A8H3HYV8</accession>
<evidence type="ECO:0000313" key="3">
    <source>
        <dbReference type="Proteomes" id="UP000663827"/>
    </source>
</evidence>
<dbReference type="EMBL" id="CAJNJQ010002333">
    <property type="protein sequence ID" value="CAE7172633.1"/>
    <property type="molecule type" value="Genomic_DNA"/>
</dbReference>
<proteinExistence type="predicted"/>
<dbReference type="AlphaFoldDB" id="A0A8H3HYV8"/>
<name>A0A8H3HYV8_9AGAM</name>
<sequence length="535" mass="56479">MNYPPNDDDPVIWQPSQAAALKLMFADDPAPPPSTSASGTRTVTGNGNGPQGVKRKRRKDQDTPGTTSTETQWLCKEVSRALGGGQSNSNPGRRNTRVASAGNIVFCMPPPKLKPPSSDEASTSDGTSLNWSRSSTTSPLVIGKSLPEPSLGSKLTAIPRTPPKKILLGPRPSTEPTMQVSELLDHARAESPELPPPPAPAKPVISIRTDSDTVNKSTFSTRSNTSESTTSTTNSGSFVSTTAPSVSPTTPIVALLPRPDSPGSAETILDLTETSPTPSPEPKIVRKAPSRPKSPIPASKPPTEASRPVRGATRSITGPNPPKRLPSLSSQHTRSEPSQSFKPLSQAFKPPTQQTFNPPTQAVSKRTSVVHLTQQQNPRTFPSSQTRLGLGAMGKGYSGVNTPFKVPNKGKGTVPLVEVPFKQQATKGPPSPSRKKENIDAGRGKRGNSPAPAARPTTRQTSGLSSRTTSGSSLRTSVSSTRTPSSRTTGKHTQSRRASGSKREQGSDDSYSGSDDSFDAAAVDADMAIWDSWVD</sequence>
<evidence type="ECO:0000313" key="2">
    <source>
        <dbReference type="EMBL" id="CAE7172633.1"/>
    </source>
</evidence>